<dbReference type="GeneID" id="120036619"/>
<evidence type="ECO:0000313" key="4">
    <source>
        <dbReference type="RefSeq" id="XP_038838929.1"/>
    </source>
</evidence>
<accession>A0A8U0U3D6</accession>
<proteinExistence type="predicted"/>
<keyword evidence="3" id="KW-1185">Reference proteome</keyword>
<evidence type="ECO:0000256" key="1">
    <source>
        <dbReference type="SAM" id="Phobius"/>
    </source>
</evidence>
<evidence type="ECO:0000313" key="3">
    <source>
        <dbReference type="Proteomes" id="UP000808372"/>
    </source>
</evidence>
<dbReference type="Proteomes" id="UP000808372">
    <property type="component" value="Unplaced"/>
</dbReference>
<protein>
    <submittedName>
        <fullName evidence="4">PiggyBac transposable element-derived protein 4-like</fullName>
    </submittedName>
</protein>
<keyword evidence="1" id="KW-1133">Transmembrane helix</keyword>
<dbReference type="Pfam" id="PF13843">
    <property type="entry name" value="DDE_Tnp_1_7"/>
    <property type="match status" value="1"/>
</dbReference>
<reference evidence="4" key="1">
    <citation type="submission" date="2025-08" db="UniProtKB">
        <authorList>
            <consortium name="RefSeq"/>
        </authorList>
    </citation>
    <scope>IDENTIFICATION</scope>
    <source>
        <tissue evidence="4">White muscle</tissue>
    </source>
</reference>
<keyword evidence="1" id="KW-0472">Membrane</keyword>
<dbReference type="RefSeq" id="XP_038838929.1">
    <property type="nucleotide sequence ID" value="XM_038983001.1"/>
</dbReference>
<feature type="domain" description="PiggyBac transposable element-derived protein" evidence="2">
    <location>
        <begin position="3"/>
        <end position="221"/>
    </location>
</feature>
<sequence length="327" mass="37270">MSNTNKYGKKKQSGKKVAWKPISMSDFFCYLSLVIYMGMVKLKSLTDYWKTSSLYQLPFPMTVMSCKRFLVLSQALHISDPKVDEANDKKRGTATFDRLCKIKPLYSSIVEACKTYFQPAQNVSIDERMVASKARIGLKQYMRNKPTKWGYKLFVLADSVCAYTCNFFVYEGKNSFATGKGLGYDSVMELLDFQLLGKGYKLFVDNFYTSPTLFADLRKREWMDTREVVMCTTIHKSFSGDHVVRRVKDGAGVWTTKNVPIPTAVKDYNKSMGGMDVPKGQKGTAWRRCCVVCKMKSPITCATCSVTLCFTSERDCYGIWHQQQNIV</sequence>
<organism evidence="3 4">
    <name type="scientific">Salvelinus namaycush</name>
    <name type="common">Lake trout</name>
    <name type="synonym">Salmo namaycush</name>
    <dbReference type="NCBI Taxonomy" id="8040"/>
    <lineage>
        <taxon>Eukaryota</taxon>
        <taxon>Metazoa</taxon>
        <taxon>Chordata</taxon>
        <taxon>Craniata</taxon>
        <taxon>Vertebrata</taxon>
        <taxon>Euteleostomi</taxon>
        <taxon>Actinopterygii</taxon>
        <taxon>Neopterygii</taxon>
        <taxon>Teleostei</taxon>
        <taxon>Protacanthopterygii</taxon>
        <taxon>Salmoniformes</taxon>
        <taxon>Salmonidae</taxon>
        <taxon>Salmoninae</taxon>
        <taxon>Salvelinus</taxon>
    </lineage>
</organism>
<feature type="transmembrane region" description="Helical" evidence="1">
    <location>
        <begin position="21"/>
        <end position="39"/>
    </location>
</feature>
<dbReference type="PANTHER" id="PTHR46599:SF3">
    <property type="entry name" value="PIGGYBAC TRANSPOSABLE ELEMENT-DERIVED PROTEIN 4"/>
    <property type="match status" value="1"/>
</dbReference>
<dbReference type="PANTHER" id="PTHR46599">
    <property type="entry name" value="PIGGYBAC TRANSPOSABLE ELEMENT-DERIVED PROTEIN 4"/>
    <property type="match status" value="1"/>
</dbReference>
<dbReference type="InterPro" id="IPR029526">
    <property type="entry name" value="PGBD"/>
</dbReference>
<name>A0A8U0U3D6_SALNM</name>
<gene>
    <name evidence="4" type="primary">LOC120036619</name>
</gene>
<keyword evidence="1" id="KW-0812">Transmembrane</keyword>
<dbReference type="KEGG" id="snh:120036619"/>
<evidence type="ECO:0000259" key="2">
    <source>
        <dbReference type="Pfam" id="PF13843"/>
    </source>
</evidence>
<dbReference type="AlphaFoldDB" id="A0A8U0U3D6"/>